<name>E8Q6T2_BLOVB</name>
<accession>E8Q6T2</accession>
<dbReference type="RefSeq" id="WP_013516604.1">
    <property type="nucleotide sequence ID" value="NC_014909.2"/>
</dbReference>
<dbReference type="KEGG" id="bva:BVAF_281"/>
<evidence type="ECO:0000256" key="8">
    <source>
        <dbReference type="ARBA" id="ARBA00022989"/>
    </source>
</evidence>
<dbReference type="OrthoDB" id="9782003at2"/>
<dbReference type="SUPFAM" id="SSF50156">
    <property type="entry name" value="PDZ domain-like"/>
    <property type="match status" value="1"/>
</dbReference>
<dbReference type="EC" id="3.4.24.-" evidence="11"/>
<keyword evidence="7 11" id="KW-0862">Zinc</keyword>
<evidence type="ECO:0000313" key="13">
    <source>
        <dbReference type="EMBL" id="ADV33679.1"/>
    </source>
</evidence>
<reference evidence="13 14" key="1">
    <citation type="journal article" date="2010" name="BMC Genomics">
        <title>Unprecedented loss of ammonia assimilation capability in a urease-encoding bacterial mutualist.</title>
        <authorList>
            <person name="Williams L.E."/>
            <person name="Wernegreen J.J."/>
        </authorList>
    </citation>
    <scope>NUCLEOTIDE SEQUENCE [LARGE SCALE GENOMIC DNA]</scope>
    <source>
        <strain evidence="13 14">BVAF</strain>
    </source>
</reference>
<keyword evidence="5 11" id="KW-0812">Transmembrane</keyword>
<gene>
    <name evidence="13" type="primary">rseP</name>
    <name evidence="13" type="synonym">ecfE</name>
    <name evidence="13" type="synonym">yaeL</name>
    <name evidence="13" type="ordered locus">BVAF_281</name>
</gene>
<dbReference type="InterPro" id="IPR008915">
    <property type="entry name" value="Peptidase_M50"/>
</dbReference>
<dbReference type="GO" id="GO:0004222">
    <property type="term" value="F:metalloendopeptidase activity"/>
    <property type="evidence" value="ECO:0007669"/>
    <property type="project" value="InterPro"/>
</dbReference>
<feature type="transmembrane region" description="Helical" evidence="11">
    <location>
        <begin position="112"/>
        <end position="131"/>
    </location>
</feature>
<keyword evidence="4" id="KW-0645">Protease</keyword>
<dbReference type="AlphaFoldDB" id="E8Q6T2"/>
<dbReference type="InterPro" id="IPR004387">
    <property type="entry name" value="Pept_M50_Zn"/>
</dbReference>
<dbReference type="HOGENOM" id="CLU_025778_0_2_6"/>
<feature type="transmembrane region" description="Helical" evidence="11">
    <location>
        <begin position="7"/>
        <end position="25"/>
    </location>
</feature>
<keyword evidence="11" id="KW-0479">Metal-binding</keyword>
<feature type="transmembrane region" description="Helical" evidence="11">
    <location>
        <begin position="447"/>
        <end position="465"/>
    </location>
</feature>
<evidence type="ECO:0000256" key="7">
    <source>
        <dbReference type="ARBA" id="ARBA00022833"/>
    </source>
</evidence>
<protein>
    <recommendedName>
        <fullName evidence="11">Zinc metalloprotease</fullName>
        <ecNumber evidence="11">3.4.24.-</ecNumber>
    </recommendedName>
</protein>
<evidence type="ECO:0000256" key="10">
    <source>
        <dbReference type="ARBA" id="ARBA00023136"/>
    </source>
</evidence>
<keyword evidence="10 11" id="KW-0472">Membrane</keyword>
<keyword evidence="9 11" id="KW-0482">Metalloprotease</keyword>
<dbReference type="PANTHER" id="PTHR42837">
    <property type="entry name" value="REGULATOR OF SIGMA-E PROTEASE RSEP"/>
    <property type="match status" value="1"/>
</dbReference>
<evidence type="ECO:0000256" key="3">
    <source>
        <dbReference type="ARBA" id="ARBA00007931"/>
    </source>
</evidence>
<feature type="domain" description="Peptidase M50" evidence="12">
    <location>
        <begin position="13"/>
        <end position="458"/>
    </location>
</feature>
<dbReference type="Gene3D" id="2.30.42.10">
    <property type="match status" value="1"/>
</dbReference>
<feature type="transmembrane region" description="Helical" evidence="11">
    <location>
        <begin position="400"/>
        <end position="421"/>
    </location>
</feature>
<keyword evidence="14" id="KW-1185">Reference proteome</keyword>
<comment type="similarity">
    <text evidence="3 11">Belongs to the peptidase M50B family.</text>
</comment>
<dbReference type="Proteomes" id="UP000007464">
    <property type="component" value="Chromosome"/>
</dbReference>
<keyword evidence="8 11" id="KW-1133">Transmembrane helix</keyword>
<evidence type="ECO:0000256" key="6">
    <source>
        <dbReference type="ARBA" id="ARBA00022801"/>
    </source>
</evidence>
<evidence type="ECO:0000256" key="2">
    <source>
        <dbReference type="ARBA" id="ARBA00004141"/>
    </source>
</evidence>
<evidence type="ECO:0000313" key="14">
    <source>
        <dbReference type="Proteomes" id="UP000007464"/>
    </source>
</evidence>
<keyword evidence="6 11" id="KW-0378">Hydrolase</keyword>
<dbReference type="EMBL" id="CP002189">
    <property type="protein sequence ID" value="ADV33679.1"/>
    <property type="molecule type" value="Genomic_DNA"/>
</dbReference>
<evidence type="ECO:0000259" key="12">
    <source>
        <dbReference type="Pfam" id="PF02163"/>
    </source>
</evidence>
<evidence type="ECO:0000256" key="5">
    <source>
        <dbReference type="ARBA" id="ARBA00022692"/>
    </source>
</evidence>
<dbReference type="NCBIfam" id="TIGR00054">
    <property type="entry name" value="RIP metalloprotease RseP"/>
    <property type="match status" value="1"/>
</dbReference>
<organism evidence="13 14">
    <name type="scientific">Blochmanniella vafra (strain BVAF)</name>
    <dbReference type="NCBI Taxonomy" id="859654"/>
    <lineage>
        <taxon>Bacteria</taxon>
        <taxon>Pseudomonadati</taxon>
        <taxon>Pseudomonadota</taxon>
        <taxon>Gammaproteobacteria</taxon>
        <taxon>Enterobacterales</taxon>
        <taxon>Enterobacteriaceae</taxon>
        <taxon>ant endosymbionts</taxon>
        <taxon>Candidatus Blochmanniella</taxon>
    </lineage>
</organism>
<dbReference type="STRING" id="859654.BVAF_281"/>
<dbReference type="GO" id="GO:0006508">
    <property type="term" value="P:proteolysis"/>
    <property type="evidence" value="ECO:0007669"/>
    <property type="project" value="UniProtKB-KW"/>
</dbReference>
<dbReference type="InterPro" id="IPR036034">
    <property type="entry name" value="PDZ_sf"/>
</dbReference>
<comment type="cofactor">
    <cofactor evidence="1 11">
        <name>Zn(2+)</name>
        <dbReference type="ChEBI" id="CHEBI:29105"/>
    </cofactor>
</comment>
<sequence length="469" mass="53525">MINLTHFFWNTVAFVITIGILITVHEFGHFLAARFFQVKVERLSIGFGPVLWSWTCSNGTEYTISAIPLGGYIKLLDTPSNSIFEKSRNLVAQKITNEGNSFHSQHIWKRSIIIAAGPIFNFIFAILIYTITYSIGIPINKPIINYILPNSIFDQSGIPVKSEIKSVNNIKVSDWESARFEILNNINKKKILFTIQVTSDKKEHLNTYTIYLPTNWFSQSLIDSNDPLIALGIFPDILHITSDDLDSQLYCFNSQNLLEINDKILLINKQPIYNWEFLTQTIQNNAEKLFQIVVERNERLLYLDAILGNKNLVDSNVFKTNNYFFLRNNYLANTQNPEIQKYELHNAILKAFNKTKNLFFFTVNSLRQLISGDIKITNLHGPIAIAQGARQSMYSGLHHYLMFLAIISINLGIINFLPFPVLDGGQLCLLLIEKITGAPLSKKVQNFSYMLSLIILICITIIALYNDIV</sequence>
<proteinExistence type="inferred from homology"/>
<dbReference type="PANTHER" id="PTHR42837:SF2">
    <property type="entry name" value="MEMBRANE METALLOPROTEASE ARASP2, CHLOROPLASTIC-RELATED"/>
    <property type="match status" value="1"/>
</dbReference>
<evidence type="ECO:0000256" key="4">
    <source>
        <dbReference type="ARBA" id="ARBA00022670"/>
    </source>
</evidence>
<evidence type="ECO:0000256" key="9">
    <source>
        <dbReference type="ARBA" id="ARBA00023049"/>
    </source>
</evidence>
<comment type="subcellular location">
    <subcellularLocation>
        <location evidence="2">Membrane</location>
        <topology evidence="2">Multi-pass membrane protein</topology>
    </subcellularLocation>
</comment>
<dbReference type="Pfam" id="PF02163">
    <property type="entry name" value="Peptidase_M50"/>
    <property type="match status" value="1"/>
</dbReference>
<dbReference type="GO" id="GO:0046872">
    <property type="term" value="F:metal ion binding"/>
    <property type="evidence" value="ECO:0007669"/>
    <property type="project" value="UniProtKB-KW"/>
</dbReference>
<dbReference type="GO" id="GO:0016020">
    <property type="term" value="C:membrane"/>
    <property type="evidence" value="ECO:0007669"/>
    <property type="project" value="UniProtKB-SubCell"/>
</dbReference>
<evidence type="ECO:0000256" key="11">
    <source>
        <dbReference type="RuleBase" id="RU362031"/>
    </source>
</evidence>
<evidence type="ECO:0000256" key="1">
    <source>
        <dbReference type="ARBA" id="ARBA00001947"/>
    </source>
</evidence>
<dbReference type="CDD" id="cd06163">
    <property type="entry name" value="S2P-M50_PDZ_RseP-like"/>
    <property type="match status" value="1"/>
</dbReference>